<name>A0A354YVJ0_9FIRM</name>
<evidence type="ECO:0000313" key="2">
    <source>
        <dbReference type="EMBL" id="HBK53209.1"/>
    </source>
</evidence>
<dbReference type="InterPro" id="IPR009577">
    <property type="entry name" value="Sm_multidrug_ex"/>
</dbReference>
<evidence type="ECO:0000256" key="1">
    <source>
        <dbReference type="SAM" id="Phobius"/>
    </source>
</evidence>
<protein>
    <submittedName>
        <fullName evidence="2">Ligand-binding protein SH3</fullName>
    </submittedName>
</protein>
<feature type="transmembrane region" description="Helical" evidence="1">
    <location>
        <begin position="92"/>
        <end position="120"/>
    </location>
</feature>
<evidence type="ECO:0000313" key="3">
    <source>
        <dbReference type="Proteomes" id="UP000263273"/>
    </source>
</evidence>
<proteinExistence type="predicted"/>
<comment type="caution">
    <text evidence="2">The sequence shown here is derived from an EMBL/GenBank/DDBJ whole genome shotgun (WGS) entry which is preliminary data.</text>
</comment>
<dbReference type="PANTHER" id="PTHR36007">
    <property type="entry name" value="TRANSPORT PROTEIN-RELATED"/>
    <property type="match status" value="1"/>
</dbReference>
<dbReference type="PANTHER" id="PTHR36007:SF2">
    <property type="entry name" value="TRANSPORT PROTEIN-RELATED"/>
    <property type="match status" value="1"/>
</dbReference>
<reference evidence="2 3" key="1">
    <citation type="journal article" date="2018" name="Nat. Biotechnol.">
        <title>A standardized bacterial taxonomy based on genome phylogeny substantially revises the tree of life.</title>
        <authorList>
            <person name="Parks D.H."/>
            <person name="Chuvochina M."/>
            <person name="Waite D.W."/>
            <person name="Rinke C."/>
            <person name="Skarshewski A."/>
            <person name="Chaumeil P.A."/>
            <person name="Hugenholtz P."/>
        </authorList>
    </citation>
    <scope>NUCLEOTIDE SEQUENCE [LARGE SCALE GENOMIC DNA]</scope>
    <source>
        <strain evidence="2">UBA10948</strain>
    </source>
</reference>
<dbReference type="Pfam" id="PF06695">
    <property type="entry name" value="Sm_multidrug_ex"/>
    <property type="match status" value="1"/>
</dbReference>
<feature type="transmembrane region" description="Helical" evidence="1">
    <location>
        <begin position="126"/>
        <end position="150"/>
    </location>
</feature>
<feature type="transmembrane region" description="Helical" evidence="1">
    <location>
        <begin position="37"/>
        <end position="59"/>
    </location>
</feature>
<keyword evidence="1" id="KW-0812">Transmembrane</keyword>
<keyword evidence="1" id="KW-0472">Membrane</keyword>
<dbReference type="EMBL" id="DNZF01000100">
    <property type="protein sequence ID" value="HBK53209.1"/>
    <property type="molecule type" value="Genomic_DNA"/>
</dbReference>
<sequence length="151" mass="16219">MEHSIFMVIIAAMTPVVELRGAIPLGLALGIPPAEVFLLSLIGNILPIPFILLGIRCLLNEIKKIPRLHNWIDRKGKKGAGLLNEKIRRWGWLGLMIFVAIPLPGTGAWTGALAASFLSLKFWPSFLAIVGGVLIAGLLVTGASLGVISFF</sequence>
<accession>A0A354YVJ0</accession>
<gene>
    <name evidence="2" type="ORF">DDZ44_04645</name>
</gene>
<keyword evidence="1" id="KW-1133">Transmembrane helix</keyword>
<dbReference type="Proteomes" id="UP000263273">
    <property type="component" value="Unassembled WGS sequence"/>
</dbReference>
<dbReference type="AlphaFoldDB" id="A0A354YVJ0"/>
<organism evidence="2 3">
    <name type="scientific">Syntrophomonas wolfei</name>
    <dbReference type="NCBI Taxonomy" id="863"/>
    <lineage>
        <taxon>Bacteria</taxon>
        <taxon>Bacillati</taxon>
        <taxon>Bacillota</taxon>
        <taxon>Clostridia</taxon>
        <taxon>Eubacteriales</taxon>
        <taxon>Syntrophomonadaceae</taxon>
        <taxon>Syntrophomonas</taxon>
    </lineage>
</organism>
<dbReference type="RefSeq" id="WP_061212811.1">
    <property type="nucleotide sequence ID" value="NZ_DLIJ01000002.1"/>
</dbReference>
<feature type="transmembrane region" description="Helical" evidence="1">
    <location>
        <begin position="7"/>
        <end position="31"/>
    </location>
</feature>